<evidence type="ECO:0000313" key="1">
    <source>
        <dbReference type="EMBL" id="KAA0024848.1"/>
    </source>
</evidence>
<keyword evidence="2" id="KW-1185">Reference proteome</keyword>
<dbReference type="AlphaFoldDB" id="A0A5A7SFE2"/>
<reference evidence="1 2" key="1">
    <citation type="submission" date="2019-07" db="EMBL/GenBank/DDBJ databases">
        <title>Rhodococcus cavernicolus sp. nov., isolated from a cave.</title>
        <authorList>
            <person name="Lee S.D."/>
        </authorList>
    </citation>
    <scope>NUCLEOTIDE SEQUENCE [LARGE SCALE GENOMIC DNA]</scope>
    <source>
        <strain evidence="1 2">C1-24</strain>
    </source>
</reference>
<dbReference type="EMBL" id="VLNY01000001">
    <property type="protein sequence ID" value="KAA0024848.1"/>
    <property type="molecule type" value="Genomic_DNA"/>
</dbReference>
<comment type="caution">
    <text evidence="1">The sequence shown here is derived from an EMBL/GenBank/DDBJ whole genome shotgun (WGS) entry which is preliminary data.</text>
</comment>
<accession>A0A5A7SFE2</accession>
<dbReference type="RefSeq" id="WP_149428623.1">
    <property type="nucleotide sequence ID" value="NZ_VLNY01000001.1"/>
</dbReference>
<organism evidence="1 2">
    <name type="scientific">Antrihabitans cavernicola</name>
    <dbReference type="NCBI Taxonomy" id="2495913"/>
    <lineage>
        <taxon>Bacteria</taxon>
        <taxon>Bacillati</taxon>
        <taxon>Actinomycetota</taxon>
        <taxon>Actinomycetes</taxon>
        <taxon>Mycobacteriales</taxon>
        <taxon>Nocardiaceae</taxon>
        <taxon>Antrihabitans</taxon>
    </lineage>
</organism>
<evidence type="ECO:0000313" key="2">
    <source>
        <dbReference type="Proteomes" id="UP000322244"/>
    </source>
</evidence>
<dbReference type="OrthoDB" id="9813282at2"/>
<proteinExistence type="predicted"/>
<dbReference type="Pfam" id="PF14539">
    <property type="entry name" value="DUF4442"/>
    <property type="match status" value="1"/>
</dbReference>
<sequence length="152" mass="16002">MSESGDTVDAINHMMATVIPALGKMGVKAVEARRGFAASSVPIEGNSNHFGAMYAGILFSVAEVLGGVIATSTFDSSKYFPLVKDLQISFRRPATTDVRAEVSLDDATIDKATADAKENGKAEFFLDAVVTDANGVTVATTHGTYQLRVLPS</sequence>
<gene>
    <name evidence="1" type="ORF">FOY51_02665</name>
</gene>
<dbReference type="InterPro" id="IPR027961">
    <property type="entry name" value="DUF4442"/>
</dbReference>
<name>A0A5A7SFE2_9NOCA</name>
<protein>
    <submittedName>
        <fullName evidence="1">PaaI family thioesterase</fullName>
    </submittedName>
</protein>
<dbReference type="Gene3D" id="3.10.129.10">
    <property type="entry name" value="Hotdog Thioesterase"/>
    <property type="match status" value="1"/>
</dbReference>
<dbReference type="CDD" id="cd03443">
    <property type="entry name" value="PaaI_thioesterase"/>
    <property type="match status" value="1"/>
</dbReference>
<dbReference type="SUPFAM" id="SSF54637">
    <property type="entry name" value="Thioesterase/thiol ester dehydrase-isomerase"/>
    <property type="match status" value="1"/>
</dbReference>
<dbReference type="InterPro" id="IPR029069">
    <property type="entry name" value="HotDog_dom_sf"/>
</dbReference>
<dbReference type="Proteomes" id="UP000322244">
    <property type="component" value="Unassembled WGS sequence"/>
</dbReference>